<dbReference type="Pfam" id="PF14322">
    <property type="entry name" value="SusD-like_3"/>
    <property type="match status" value="1"/>
</dbReference>
<evidence type="ECO:0000259" key="7">
    <source>
        <dbReference type="Pfam" id="PF14322"/>
    </source>
</evidence>
<comment type="subcellular location">
    <subcellularLocation>
        <location evidence="1">Cell outer membrane</location>
    </subcellularLocation>
</comment>
<evidence type="ECO:0000256" key="4">
    <source>
        <dbReference type="ARBA" id="ARBA00023136"/>
    </source>
</evidence>
<keyword evidence="4" id="KW-0472">Membrane</keyword>
<evidence type="ECO:0000256" key="2">
    <source>
        <dbReference type="ARBA" id="ARBA00006275"/>
    </source>
</evidence>
<name>A0A6G1VS60_9BACT</name>
<evidence type="ECO:0000259" key="6">
    <source>
        <dbReference type="Pfam" id="PF07980"/>
    </source>
</evidence>
<dbReference type="OrthoDB" id="1109873at2"/>
<accession>A0A6G1VS60</accession>
<comment type="similarity">
    <text evidence="2">Belongs to the SusD family.</text>
</comment>
<dbReference type="GO" id="GO:0009279">
    <property type="term" value="C:cell outer membrane"/>
    <property type="evidence" value="ECO:0007669"/>
    <property type="project" value="UniProtKB-SubCell"/>
</dbReference>
<dbReference type="Proteomes" id="UP000477980">
    <property type="component" value="Unassembled WGS sequence"/>
</dbReference>
<dbReference type="PROSITE" id="PS51257">
    <property type="entry name" value="PROKAR_LIPOPROTEIN"/>
    <property type="match status" value="1"/>
</dbReference>
<dbReference type="RefSeq" id="WP_153092515.1">
    <property type="nucleotide sequence ID" value="NZ_VZAH01000153.1"/>
</dbReference>
<evidence type="ECO:0000313" key="8">
    <source>
        <dbReference type="EMBL" id="MQP15563.1"/>
    </source>
</evidence>
<reference evidence="8 9" key="1">
    <citation type="submission" date="2019-09" db="EMBL/GenBank/DDBJ databases">
        <title>Distinct polysaccharide growth profiles of human intestinal Prevotella copri isolates.</title>
        <authorList>
            <person name="Fehlner-Peach H."/>
            <person name="Magnabosco C."/>
            <person name="Raghavan V."/>
            <person name="Scher J.U."/>
            <person name="Tett A."/>
            <person name="Cox L.M."/>
            <person name="Gottsegen C."/>
            <person name="Watters A."/>
            <person name="Wiltshire- Gordon J.D."/>
            <person name="Segata N."/>
            <person name="Bonneau R."/>
            <person name="Littman D.R."/>
        </authorList>
    </citation>
    <scope>NUCLEOTIDE SEQUENCE [LARGE SCALE GENOMIC DNA]</scope>
    <source>
        <strain evidence="9">iAA917</strain>
    </source>
</reference>
<feature type="domain" description="SusD-like N-terminal" evidence="7">
    <location>
        <begin position="26"/>
        <end position="216"/>
    </location>
</feature>
<feature type="domain" description="RagB/SusD" evidence="6">
    <location>
        <begin position="257"/>
        <end position="515"/>
    </location>
</feature>
<protein>
    <submittedName>
        <fullName evidence="8">RagB/SusD family nutrient uptake outer membrane protein</fullName>
    </submittedName>
</protein>
<dbReference type="Pfam" id="PF07980">
    <property type="entry name" value="SusD_RagB"/>
    <property type="match status" value="1"/>
</dbReference>
<proteinExistence type="inferred from homology"/>
<dbReference type="Gene3D" id="1.25.40.390">
    <property type="match status" value="1"/>
</dbReference>
<dbReference type="AlphaFoldDB" id="A0A6G1VS60"/>
<organism evidence="8 9">
    <name type="scientific">Segatella copri</name>
    <dbReference type="NCBI Taxonomy" id="165179"/>
    <lineage>
        <taxon>Bacteria</taxon>
        <taxon>Pseudomonadati</taxon>
        <taxon>Bacteroidota</taxon>
        <taxon>Bacteroidia</taxon>
        <taxon>Bacteroidales</taxon>
        <taxon>Prevotellaceae</taxon>
        <taxon>Segatella</taxon>
    </lineage>
</organism>
<keyword evidence="3" id="KW-0732">Signal</keyword>
<dbReference type="InterPro" id="IPR033985">
    <property type="entry name" value="SusD-like_N"/>
</dbReference>
<evidence type="ECO:0000256" key="5">
    <source>
        <dbReference type="ARBA" id="ARBA00023237"/>
    </source>
</evidence>
<comment type="caution">
    <text evidence="8">The sequence shown here is derived from an EMBL/GenBank/DDBJ whole genome shotgun (WGS) entry which is preliminary data.</text>
</comment>
<gene>
    <name evidence="8" type="ORF">F7D25_14415</name>
</gene>
<evidence type="ECO:0000313" key="9">
    <source>
        <dbReference type="Proteomes" id="UP000477980"/>
    </source>
</evidence>
<keyword evidence="5" id="KW-0998">Cell outer membrane</keyword>
<dbReference type="EMBL" id="VZAH01000153">
    <property type="protein sequence ID" value="MQP15563.1"/>
    <property type="molecule type" value="Genomic_DNA"/>
</dbReference>
<evidence type="ECO:0000256" key="1">
    <source>
        <dbReference type="ARBA" id="ARBA00004442"/>
    </source>
</evidence>
<dbReference type="SUPFAM" id="SSF48452">
    <property type="entry name" value="TPR-like"/>
    <property type="match status" value="1"/>
</dbReference>
<dbReference type="CDD" id="cd08977">
    <property type="entry name" value="SusD"/>
    <property type="match status" value="1"/>
</dbReference>
<dbReference type="InterPro" id="IPR012944">
    <property type="entry name" value="SusD_RagB_dom"/>
</dbReference>
<sequence>MKLKYHFLSGLILACGLGLSSCNDSFLERNPKDQLSDVSFWKTADDATKYATGIYLYLIEPENHTIMTDCYTDNAIPVHVGAEQGVLSAGTAVSSNPHFLQLWQAAYETIRRCQIFYEHIGEVSMNEKAKAQLTAEVQFLEAFAYHNLWKYMGGVPILDHPLQLNEPLPARSSAEETYEYVVKLLDKAAPNLPVIRTAADHGKASAGACYALKARMAFYNHKYDVAEAAAEQVMQTGKFGLYPNYGDLFQPVAETCNEILFDREYVENPKNGSEGSVIGLFFSPCDFGGWEALSPTQDMVDAYPCTDGKSIAESPLYNPAKPFENRDPRLAYSIFWPGTTCGPMTFNNKYMGDGSHTRTGYSMRKYINPDNYGIQNYDWTNFIYIRYAEVLLTYAEARNENLSAPDAKVYDAVNQIRKRVNLPGLKEGLSKDQMRDAIRLERRLELAFEGIHLFDTRSYRTTEKDVTKPVYGIDPDGKKILIETRKFNPNRDYLWAIPLKEIDLSQGVLKQNPEWD</sequence>
<evidence type="ECO:0000256" key="3">
    <source>
        <dbReference type="ARBA" id="ARBA00022729"/>
    </source>
</evidence>
<dbReference type="InterPro" id="IPR011990">
    <property type="entry name" value="TPR-like_helical_dom_sf"/>
</dbReference>